<dbReference type="AlphaFoldDB" id="A0A1M5K212"/>
<dbReference type="EMBL" id="FQWV01000001">
    <property type="protein sequence ID" value="SHG46755.1"/>
    <property type="molecule type" value="Genomic_DNA"/>
</dbReference>
<dbReference type="PANTHER" id="PTHR11579:SF0">
    <property type="entry name" value="PROTEIN-L-ISOASPARTATE(D-ASPARTATE) O-METHYLTRANSFERASE"/>
    <property type="match status" value="1"/>
</dbReference>
<evidence type="ECO:0000256" key="2">
    <source>
        <dbReference type="ARBA" id="ARBA00005369"/>
    </source>
</evidence>
<dbReference type="CDD" id="cd02440">
    <property type="entry name" value="AdoMet_MTases"/>
    <property type="match status" value="1"/>
</dbReference>
<dbReference type="Proteomes" id="UP000184357">
    <property type="component" value="Unassembled WGS sequence"/>
</dbReference>
<evidence type="ECO:0000256" key="6">
    <source>
        <dbReference type="ARBA" id="ARBA00022679"/>
    </source>
</evidence>
<dbReference type="STRING" id="43928.SAMN05443636_0348"/>
<keyword evidence="5 10" id="KW-0489">Methyltransferase</keyword>
<evidence type="ECO:0000256" key="1">
    <source>
        <dbReference type="ARBA" id="ARBA00004496"/>
    </source>
</evidence>
<dbReference type="GO" id="GO:0004719">
    <property type="term" value="F:protein-L-isoaspartate (D-aspartate) O-methyltransferase activity"/>
    <property type="evidence" value="ECO:0007669"/>
    <property type="project" value="UniProtKB-EC"/>
</dbReference>
<evidence type="ECO:0000313" key="11">
    <source>
        <dbReference type="Proteomes" id="UP000184357"/>
    </source>
</evidence>
<evidence type="ECO:0000256" key="5">
    <source>
        <dbReference type="ARBA" id="ARBA00022603"/>
    </source>
</evidence>
<dbReference type="GO" id="GO:0005737">
    <property type="term" value="C:cytoplasm"/>
    <property type="evidence" value="ECO:0007669"/>
    <property type="project" value="UniProtKB-SubCell"/>
</dbReference>
<proteinExistence type="inferred from homology"/>
<evidence type="ECO:0000313" key="10">
    <source>
        <dbReference type="EMBL" id="SHG46755.1"/>
    </source>
</evidence>
<evidence type="ECO:0000256" key="8">
    <source>
        <dbReference type="ARBA" id="ARBA00025330"/>
    </source>
</evidence>
<comment type="subcellular location">
    <subcellularLocation>
        <location evidence="1">Cytoplasm</location>
    </subcellularLocation>
</comment>
<reference evidence="10 11" key="1">
    <citation type="submission" date="2016-11" db="EMBL/GenBank/DDBJ databases">
        <authorList>
            <person name="Jaros S."/>
            <person name="Januszkiewicz K."/>
            <person name="Wedrychowicz H."/>
        </authorList>
    </citation>
    <scope>NUCLEOTIDE SEQUENCE [LARGE SCALE GENOMIC DNA]</scope>
    <source>
        <strain evidence="10 11">DSM 9297</strain>
    </source>
</reference>
<comment type="similarity">
    <text evidence="2">Belongs to the methyltransferase superfamily. L-isoaspartyl/D-aspartyl protein methyltransferase family.</text>
</comment>
<name>A0A1M5K212_9EURY</name>
<dbReference type="Pfam" id="PF01135">
    <property type="entry name" value="PCMT"/>
    <property type="match status" value="1"/>
</dbReference>
<evidence type="ECO:0000256" key="3">
    <source>
        <dbReference type="ARBA" id="ARBA00011890"/>
    </source>
</evidence>
<evidence type="ECO:0000256" key="4">
    <source>
        <dbReference type="ARBA" id="ARBA00022490"/>
    </source>
</evidence>
<comment type="catalytic activity">
    <reaction evidence="9">
        <text>[protein]-L-isoaspartate + S-adenosyl-L-methionine = [protein]-L-isoaspartate alpha-methyl ester + S-adenosyl-L-homocysteine</text>
        <dbReference type="Rhea" id="RHEA:12705"/>
        <dbReference type="Rhea" id="RHEA-COMP:12143"/>
        <dbReference type="Rhea" id="RHEA-COMP:12144"/>
        <dbReference type="ChEBI" id="CHEBI:57856"/>
        <dbReference type="ChEBI" id="CHEBI:59789"/>
        <dbReference type="ChEBI" id="CHEBI:90596"/>
        <dbReference type="ChEBI" id="CHEBI:90598"/>
        <dbReference type="EC" id="2.1.1.77"/>
    </reaction>
</comment>
<dbReference type="InterPro" id="IPR029063">
    <property type="entry name" value="SAM-dependent_MTases_sf"/>
</dbReference>
<dbReference type="EC" id="2.1.1.77" evidence="3"/>
<dbReference type="PANTHER" id="PTHR11579">
    <property type="entry name" value="PROTEIN-L-ISOASPARTATE O-METHYLTRANSFERASE"/>
    <property type="match status" value="1"/>
</dbReference>
<evidence type="ECO:0000256" key="9">
    <source>
        <dbReference type="ARBA" id="ARBA00029295"/>
    </source>
</evidence>
<comment type="function">
    <text evidence="8">Catalyzes the methyl esterification of L-isoaspartyl residues in peptides and proteins that result from spontaneous decomposition of normal L-aspartyl and L-asparaginyl residues. It plays a role in the repair and/or degradation of damaged proteins.</text>
</comment>
<accession>A0A1M5K212</accession>
<dbReference type="Gene3D" id="3.40.50.150">
    <property type="entry name" value="Vaccinia Virus protein VP39"/>
    <property type="match status" value="1"/>
</dbReference>
<dbReference type="SUPFAM" id="SSF53335">
    <property type="entry name" value="S-adenosyl-L-methionine-dependent methyltransferases"/>
    <property type="match status" value="1"/>
</dbReference>
<dbReference type="GO" id="GO:0032259">
    <property type="term" value="P:methylation"/>
    <property type="evidence" value="ECO:0007669"/>
    <property type="project" value="UniProtKB-KW"/>
</dbReference>
<sequence length="266" mass="27909">MDGPDPALLREDMLDSVEHSLGRAVPPTVREAMATVPREEFVAEAPYANRAGEQGGTRVLSPATVARLLSALAPDAGDETLVVGGGVGYTAAVLAEIAGARRVHAVDISRRMVYDARQNLSAAGYGAVLVDRADGARGLPAYAPFDRILVEAAAVEPPRDLVDQLAPGGRLVLPRGRGADQTVVAYEPGGGNAGNDGAGDGTVAEVDTAGPVSLSPLLVEGEQAGAGVRNRTRREEAEFSEQGYFAKTGWEHEWIDWDDRLTGTDR</sequence>
<keyword evidence="11" id="KW-1185">Reference proteome</keyword>
<dbReference type="RefSeq" id="WP_073306674.1">
    <property type="nucleotide sequence ID" value="NZ_FQWV01000001.1"/>
</dbReference>
<organism evidence="10 11">
    <name type="scientific">Halobaculum gomorrense</name>
    <dbReference type="NCBI Taxonomy" id="43928"/>
    <lineage>
        <taxon>Archaea</taxon>
        <taxon>Methanobacteriati</taxon>
        <taxon>Methanobacteriota</taxon>
        <taxon>Stenosarchaea group</taxon>
        <taxon>Halobacteria</taxon>
        <taxon>Halobacteriales</taxon>
        <taxon>Haloferacaceae</taxon>
        <taxon>Halobaculum</taxon>
    </lineage>
</organism>
<keyword evidence="4" id="KW-0963">Cytoplasm</keyword>
<keyword evidence="7" id="KW-0949">S-adenosyl-L-methionine</keyword>
<keyword evidence="6 10" id="KW-0808">Transferase</keyword>
<gene>
    <name evidence="10" type="ORF">SAMN05443636_0348</name>
</gene>
<dbReference type="InterPro" id="IPR000682">
    <property type="entry name" value="PCMT"/>
</dbReference>
<dbReference type="PROSITE" id="PS01279">
    <property type="entry name" value="PCMT"/>
    <property type="match status" value="1"/>
</dbReference>
<evidence type="ECO:0000256" key="7">
    <source>
        <dbReference type="ARBA" id="ARBA00022691"/>
    </source>
</evidence>
<protein>
    <recommendedName>
        <fullName evidence="3">protein-L-isoaspartate(D-aspartate) O-methyltransferase</fullName>
        <ecNumber evidence="3">2.1.1.77</ecNumber>
    </recommendedName>
</protein>